<feature type="domain" description="Peptidase M4" evidence="9">
    <location>
        <begin position="101"/>
        <end position="175"/>
    </location>
</feature>
<feature type="domain" description="Peptidase M4 C-terminal" evidence="10">
    <location>
        <begin position="178"/>
        <end position="346"/>
    </location>
</feature>
<keyword evidence="6 8" id="KW-0482">Metalloprotease</keyword>
<evidence type="ECO:0000256" key="3">
    <source>
        <dbReference type="ARBA" id="ARBA00022723"/>
    </source>
</evidence>
<evidence type="ECO:0000259" key="9">
    <source>
        <dbReference type="Pfam" id="PF01447"/>
    </source>
</evidence>
<organism evidence="11 12">
    <name type="scientific">Asticcacaulis biprosthecium C19</name>
    <dbReference type="NCBI Taxonomy" id="715226"/>
    <lineage>
        <taxon>Bacteria</taxon>
        <taxon>Pseudomonadati</taxon>
        <taxon>Pseudomonadota</taxon>
        <taxon>Alphaproteobacteria</taxon>
        <taxon>Caulobacterales</taxon>
        <taxon>Caulobacteraceae</taxon>
        <taxon>Asticcacaulis</taxon>
    </lineage>
</organism>
<dbReference type="PANTHER" id="PTHR43579">
    <property type="match status" value="1"/>
</dbReference>
<dbReference type="OrthoDB" id="5378341at2"/>
<dbReference type="AlphaFoldDB" id="F4QS60"/>
<evidence type="ECO:0000256" key="6">
    <source>
        <dbReference type="ARBA" id="ARBA00023049"/>
    </source>
</evidence>
<dbReference type="GO" id="GO:0006508">
    <property type="term" value="P:proteolysis"/>
    <property type="evidence" value="ECO:0007669"/>
    <property type="project" value="UniProtKB-KW"/>
</dbReference>
<comment type="subcellular location">
    <subcellularLocation>
        <location evidence="8">Secreted</location>
    </subcellularLocation>
</comment>
<dbReference type="InterPro" id="IPR027268">
    <property type="entry name" value="Peptidase_M4/M1_CTD_sf"/>
</dbReference>
<keyword evidence="3" id="KW-0479">Metal-binding</keyword>
<dbReference type="EMBL" id="GL883080">
    <property type="protein sequence ID" value="EGF89580.1"/>
    <property type="molecule type" value="Genomic_DNA"/>
</dbReference>
<dbReference type="GO" id="GO:0004222">
    <property type="term" value="F:metalloendopeptidase activity"/>
    <property type="evidence" value="ECO:0007669"/>
    <property type="project" value="UniProtKB-UniRule"/>
</dbReference>
<evidence type="ECO:0000256" key="8">
    <source>
        <dbReference type="RuleBase" id="RU366073"/>
    </source>
</evidence>
<comment type="cofactor">
    <cofactor evidence="8">
        <name>Zn(2+)</name>
        <dbReference type="ChEBI" id="CHEBI:29105"/>
    </cofactor>
</comment>
<dbReference type="InterPro" id="IPR052759">
    <property type="entry name" value="Metalloprotease_M4"/>
</dbReference>
<keyword evidence="2 8" id="KW-0645">Protease</keyword>
<evidence type="ECO:0000256" key="7">
    <source>
        <dbReference type="PIRSR" id="PIRSR623612-1"/>
    </source>
</evidence>
<keyword evidence="5 8" id="KW-0862">Zinc</keyword>
<dbReference type="HOGENOM" id="CLU_008590_0_1_5"/>
<evidence type="ECO:0000256" key="1">
    <source>
        <dbReference type="ARBA" id="ARBA00009388"/>
    </source>
</evidence>
<evidence type="ECO:0000313" key="11">
    <source>
        <dbReference type="EMBL" id="EGF89580.1"/>
    </source>
</evidence>
<dbReference type="Gene3D" id="3.10.170.10">
    <property type="match status" value="1"/>
</dbReference>
<evidence type="ECO:0000256" key="4">
    <source>
        <dbReference type="ARBA" id="ARBA00022801"/>
    </source>
</evidence>
<evidence type="ECO:0000259" key="10">
    <source>
        <dbReference type="Pfam" id="PF02868"/>
    </source>
</evidence>
<gene>
    <name evidence="11" type="ORF">ABI_39960</name>
</gene>
<evidence type="ECO:0000256" key="5">
    <source>
        <dbReference type="ARBA" id="ARBA00022833"/>
    </source>
</evidence>
<keyword evidence="8" id="KW-0964">Secreted</keyword>
<dbReference type="Proteomes" id="UP000006512">
    <property type="component" value="Unassembled WGS sequence"/>
</dbReference>
<reference evidence="12" key="1">
    <citation type="submission" date="2011-03" db="EMBL/GenBank/DDBJ databases">
        <title>Draft genome sequence of Brevundimonas diminuta.</title>
        <authorList>
            <person name="Brown P.J.B."/>
            <person name="Buechlein A."/>
            <person name="Hemmerich C."/>
            <person name="Brun Y.V."/>
        </authorList>
    </citation>
    <scope>NUCLEOTIDE SEQUENCE [LARGE SCALE GENOMIC DNA]</scope>
    <source>
        <strain evidence="12">C19</strain>
    </source>
</reference>
<dbReference type="EC" id="3.4.24.-" evidence="8"/>
<feature type="active site" evidence="7">
    <location>
        <position position="168"/>
    </location>
</feature>
<evidence type="ECO:0000313" key="12">
    <source>
        <dbReference type="Proteomes" id="UP000006512"/>
    </source>
</evidence>
<protein>
    <recommendedName>
        <fullName evidence="8">Neutral metalloproteinase</fullName>
        <ecNumber evidence="8">3.4.24.-</ecNumber>
    </recommendedName>
</protein>
<dbReference type="GO" id="GO:0005576">
    <property type="term" value="C:extracellular region"/>
    <property type="evidence" value="ECO:0007669"/>
    <property type="project" value="UniProtKB-SubCell"/>
</dbReference>
<dbReference type="SUPFAM" id="SSF55486">
    <property type="entry name" value="Metalloproteases ('zincins'), catalytic domain"/>
    <property type="match status" value="1"/>
</dbReference>
<feature type="active site" description="Proton donor" evidence="7">
    <location>
        <position position="273"/>
    </location>
</feature>
<keyword evidence="4 8" id="KW-0378">Hydrolase</keyword>
<dbReference type="InterPro" id="IPR001570">
    <property type="entry name" value="Peptidase_M4_C_domain"/>
</dbReference>
<dbReference type="MEROPS" id="M04.025"/>
<proteinExistence type="inferred from homology"/>
<dbReference type="Pfam" id="PF02868">
    <property type="entry name" value="Peptidase_M4_C"/>
    <property type="match status" value="1"/>
</dbReference>
<dbReference type="STRING" id="715226.ABI_39960"/>
<dbReference type="InterPro" id="IPR013856">
    <property type="entry name" value="Peptidase_M4_domain"/>
</dbReference>
<dbReference type="InterPro" id="IPR023612">
    <property type="entry name" value="Peptidase_M4"/>
</dbReference>
<keyword evidence="12" id="KW-1185">Reference proteome</keyword>
<accession>F4QS60</accession>
<dbReference type="GO" id="GO:0046872">
    <property type="term" value="F:metal ion binding"/>
    <property type="evidence" value="ECO:0007669"/>
    <property type="project" value="UniProtKB-UniRule"/>
</dbReference>
<dbReference type="PRINTS" id="PR00730">
    <property type="entry name" value="THERMOLYSIN"/>
</dbReference>
<sequence>MYMRHCRCANCFVPPQILKKLAESKNPDLRRLAVNSLAQSERLRGQRVARSLLAGAIGSAGDGRRSVFDCEGIENLNGARRVRGEGQADVADASVNRAFEGLGLTRDFYASVFGRDSIDDNGMRLNAYVHYGDRYMNAFWDGQQMVFGDGDGEMFDDFTKSLDVVAHELTHAVTEFSAGLIYHNQPGALNESMSDVFGVMVKQWKLKQTAEKADWLIGADIFTPGTGFDALRSLKAPGEAYDHPEYGRDPQPAHMNKYVRLRDISSEDWGGVHINSGIPNHAFYLAATAIGGYAWDVAGQIWYQALLASSPTTDFQAFADTTYEKAGSFGQVEQEAVGEAWRMVGIRVARSVSSRRVPRRALSSAPGSVATNDMADLFDQVDGLSKQVAALAEILRPQKGGR</sequence>
<dbReference type="Gene3D" id="1.10.390.10">
    <property type="entry name" value="Neutral Protease Domain 2"/>
    <property type="match status" value="1"/>
</dbReference>
<comment type="function">
    <text evidence="8">Extracellular zinc metalloprotease.</text>
</comment>
<dbReference type="CDD" id="cd09597">
    <property type="entry name" value="M4_TLP"/>
    <property type="match status" value="1"/>
</dbReference>
<evidence type="ECO:0000256" key="2">
    <source>
        <dbReference type="ARBA" id="ARBA00022670"/>
    </source>
</evidence>
<name>F4QS60_9CAUL</name>
<dbReference type="eggNOG" id="COG3227">
    <property type="taxonomic scope" value="Bacteria"/>
</dbReference>
<comment type="similarity">
    <text evidence="1 8">Belongs to the peptidase M4 family.</text>
</comment>
<dbReference type="PANTHER" id="PTHR43579:SF1">
    <property type="entry name" value="NEUTRAL METALLOPROTEINASE"/>
    <property type="match status" value="1"/>
</dbReference>
<dbReference type="Pfam" id="PF01447">
    <property type="entry name" value="Peptidase_M4"/>
    <property type="match status" value="1"/>
</dbReference>